<evidence type="ECO:0000256" key="4">
    <source>
        <dbReference type="ARBA" id="ARBA00023136"/>
    </source>
</evidence>
<comment type="caution">
    <text evidence="5">The sequence shown here is derived from an EMBL/GenBank/DDBJ whole genome shotgun (WGS) entry which is preliminary data.</text>
</comment>
<dbReference type="PANTHER" id="PTHR12226">
    <property type="entry name" value="MANNOSE-P-DOLICHOL UTILIZATION DEFECT 1 LEC35 -RELATED"/>
    <property type="match status" value="1"/>
</dbReference>
<accession>A0AA88XY34</accession>
<keyword evidence="4" id="KW-0472">Membrane</keyword>
<evidence type="ECO:0000256" key="1">
    <source>
        <dbReference type="ARBA" id="ARBA00004141"/>
    </source>
</evidence>
<dbReference type="AlphaFoldDB" id="A0AA88XY34"/>
<dbReference type="GO" id="GO:0016020">
    <property type="term" value="C:membrane"/>
    <property type="evidence" value="ECO:0007669"/>
    <property type="project" value="UniProtKB-SubCell"/>
</dbReference>
<evidence type="ECO:0000256" key="2">
    <source>
        <dbReference type="ARBA" id="ARBA00022692"/>
    </source>
</evidence>
<keyword evidence="3" id="KW-1133">Transmembrane helix</keyword>
<dbReference type="Gene3D" id="1.20.1280.290">
    <property type="match status" value="1"/>
</dbReference>
<dbReference type="EMBL" id="VSWD01000010">
    <property type="protein sequence ID" value="KAK3090141.1"/>
    <property type="molecule type" value="Genomic_DNA"/>
</dbReference>
<dbReference type="Pfam" id="PF04193">
    <property type="entry name" value="PQ-loop"/>
    <property type="match status" value="1"/>
</dbReference>
<keyword evidence="2" id="KW-0812">Transmembrane</keyword>
<evidence type="ECO:0000313" key="6">
    <source>
        <dbReference type="Proteomes" id="UP001186944"/>
    </source>
</evidence>
<keyword evidence="6" id="KW-1185">Reference proteome</keyword>
<dbReference type="InterPro" id="IPR016817">
    <property type="entry name" value="MannP-dilichol_defect-1"/>
</dbReference>
<reference evidence="5" key="1">
    <citation type="submission" date="2019-08" db="EMBL/GenBank/DDBJ databases">
        <title>The improved chromosome-level genome for the pearl oyster Pinctada fucata martensii using PacBio sequencing and Hi-C.</title>
        <authorList>
            <person name="Zheng Z."/>
        </authorList>
    </citation>
    <scope>NUCLEOTIDE SEQUENCE</scope>
    <source>
        <strain evidence="5">ZZ-2019</strain>
        <tissue evidence="5">Adductor muscle</tissue>
    </source>
</reference>
<dbReference type="PANTHER" id="PTHR12226:SF3">
    <property type="entry name" value="SOLUTE CARRIER FAMILY 66 MEMBER 3"/>
    <property type="match status" value="1"/>
</dbReference>
<dbReference type="InterPro" id="IPR006603">
    <property type="entry name" value="PQ-loop_rpt"/>
</dbReference>
<proteinExistence type="predicted"/>
<evidence type="ECO:0000256" key="3">
    <source>
        <dbReference type="ARBA" id="ARBA00022989"/>
    </source>
</evidence>
<protein>
    <submittedName>
        <fullName evidence="5">Uncharacterized protein</fullName>
    </submittedName>
</protein>
<name>A0AA88XY34_PINIB</name>
<comment type="subcellular location">
    <subcellularLocation>
        <location evidence="1">Membrane</location>
        <topology evidence="1">Multi-pass membrane protein</topology>
    </subcellularLocation>
</comment>
<evidence type="ECO:0000313" key="5">
    <source>
        <dbReference type="EMBL" id="KAK3090141.1"/>
    </source>
</evidence>
<dbReference type="SMART" id="SM00679">
    <property type="entry name" value="CTNS"/>
    <property type="match status" value="1"/>
</dbReference>
<organism evidence="5 6">
    <name type="scientific">Pinctada imbricata</name>
    <name type="common">Atlantic pearl-oyster</name>
    <name type="synonym">Pinctada martensii</name>
    <dbReference type="NCBI Taxonomy" id="66713"/>
    <lineage>
        <taxon>Eukaryota</taxon>
        <taxon>Metazoa</taxon>
        <taxon>Spiralia</taxon>
        <taxon>Lophotrochozoa</taxon>
        <taxon>Mollusca</taxon>
        <taxon>Bivalvia</taxon>
        <taxon>Autobranchia</taxon>
        <taxon>Pteriomorphia</taxon>
        <taxon>Pterioida</taxon>
        <taxon>Pterioidea</taxon>
        <taxon>Pteriidae</taxon>
        <taxon>Pinctada</taxon>
    </lineage>
</organism>
<sequence length="84" mass="9449">MDSSATQQFCYFLSFTVTLTCFVVKVPQILSIVQSKSCKGVSLSSLILEECGYSVMLTYNFAKEYPFSAYSEYPFLVLQGIPFI</sequence>
<gene>
    <name evidence="5" type="ORF">FSP39_009475</name>
</gene>
<dbReference type="Proteomes" id="UP001186944">
    <property type="component" value="Unassembled WGS sequence"/>
</dbReference>